<sequence>MTQPQPICEVWRGPFLESLHLGHAVITDDTGQVIQAHGDPGVLIFPRSSAKMLQALPLVTSGAADAKGLSEMRLALSCASHSGAPLHIEAVDSWLSDLGLGEGDLRCGTEPSRDKELRHQMIRDSQAPCQIHHNCSGKHTGFLTLNQHLGGGSEYVDPDHPVQRACREAFEDVTGMTSPGFGIDGCSAPNFATSLQALARAMSFFATAHSRNDTQSRAAARLAAAMRAWPEHVAGKGRACTLLMRAAKEPLVVKTGAEGVFIAILPGRGMGIALKASDGATRASECAIAALLVSLGVVDAAHPDVARFMTPKLHNGRGVEVGYLRPAPSLFAG</sequence>
<dbReference type="Proteomes" id="UP000295696">
    <property type="component" value="Unassembled WGS sequence"/>
</dbReference>
<dbReference type="PANTHER" id="PTHR42110">
    <property type="entry name" value="L-ASPARAGINASE, PUTATIVE (AFU_ORTHOLOGUE AFUA_3G11890)-RELATED"/>
    <property type="match status" value="1"/>
</dbReference>
<dbReference type="Pfam" id="PF06089">
    <property type="entry name" value="Asparaginase_II"/>
    <property type="match status" value="1"/>
</dbReference>
<keyword evidence="2" id="KW-1185">Reference proteome</keyword>
<organism evidence="1 2">
    <name type="scientific">Primorskyibacter sedentarius</name>
    <dbReference type="NCBI Taxonomy" id="745311"/>
    <lineage>
        <taxon>Bacteria</taxon>
        <taxon>Pseudomonadati</taxon>
        <taxon>Pseudomonadota</taxon>
        <taxon>Alphaproteobacteria</taxon>
        <taxon>Rhodobacterales</taxon>
        <taxon>Roseobacteraceae</taxon>
        <taxon>Primorskyibacter</taxon>
    </lineage>
</organism>
<evidence type="ECO:0000313" key="1">
    <source>
        <dbReference type="EMBL" id="TCS66232.1"/>
    </source>
</evidence>
<reference evidence="1 2" key="1">
    <citation type="submission" date="2019-03" db="EMBL/GenBank/DDBJ databases">
        <title>Genomic Encyclopedia of Type Strains, Phase IV (KMG-IV): sequencing the most valuable type-strain genomes for metagenomic binning, comparative biology and taxonomic classification.</title>
        <authorList>
            <person name="Goeker M."/>
        </authorList>
    </citation>
    <scope>NUCLEOTIDE SEQUENCE [LARGE SCALE GENOMIC DNA]</scope>
    <source>
        <strain evidence="1 2">DSM 104836</strain>
    </source>
</reference>
<dbReference type="AlphaFoldDB" id="A0A4R3JJD1"/>
<dbReference type="RefSeq" id="WP_132242139.1">
    <property type="nucleotide sequence ID" value="NZ_SLZU01000002.1"/>
</dbReference>
<protein>
    <submittedName>
        <fullName evidence="1">Asparaginase</fullName>
    </submittedName>
</protein>
<dbReference type="OrthoDB" id="9780674at2"/>
<name>A0A4R3JJD1_9RHOB</name>
<gene>
    <name evidence="1" type="ORF">EDD52_10246</name>
</gene>
<dbReference type="InterPro" id="IPR010349">
    <property type="entry name" value="Asparaginase_II"/>
</dbReference>
<comment type="caution">
    <text evidence="1">The sequence shown here is derived from an EMBL/GenBank/DDBJ whole genome shotgun (WGS) entry which is preliminary data.</text>
</comment>
<accession>A0A4R3JJD1</accession>
<evidence type="ECO:0000313" key="2">
    <source>
        <dbReference type="Proteomes" id="UP000295696"/>
    </source>
</evidence>
<proteinExistence type="predicted"/>
<dbReference type="EMBL" id="SLZU01000002">
    <property type="protein sequence ID" value="TCS66232.1"/>
    <property type="molecule type" value="Genomic_DNA"/>
</dbReference>
<dbReference type="PANTHER" id="PTHR42110:SF1">
    <property type="entry name" value="L-ASPARAGINASE, PUTATIVE (AFU_ORTHOLOGUE AFUA_3G11890)-RELATED"/>
    <property type="match status" value="1"/>
</dbReference>